<keyword evidence="1" id="KW-0813">Transport</keyword>
<organism evidence="3 4">
    <name type="scientific">Imperialibacter roseus</name>
    <dbReference type="NCBI Taxonomy" id="1324217"/>
    <lineage>
        <taxon>Bacteria</taxon>
        <taxon>Pseudomonadati</taxon>
        <taxon>Bacteroidota</taxon>
        <taxon>Cytophagia</taxon>
        <taxon>Cytophagales</taxon>
        <taxon>Flammeovirgaceae</taxon>
        <taxon>Imperialibacter</taxon>
    </lineage>
</organism>
<dbReference type="EMBL" id="CP136051">
    <property type="protein sequence ID" value="WOK08970.1"/>
    <property type="molecule type" value="Genomic_DNA"/>
</dbReference>
<sequence length="373" mass="42894">MEETILDYDLKEKEEYIINMGPQHPSTHGVLRLELCLQGEKVKYLIPHCGYIHRGIEKMSEKLSYPQLLHLTDRMDYLSAHINNEAVSLCVENAMEVEVSDRVKYIRTIMAELNRVASHQLWWSAFGMDLGALTTFFYGLRDREKVLDIFEETTGSRLIQSYIIPGGLMNDIHPNFQKRVTEFIKYFRKKLPEYDELLTGNVIFRERTKGIGVLSKADAISYGVTGPSGRASGFHCDIRKIEPYSAYKWVNFEEITYTDGDTYHRYLVRMKEMWESLSIIEQLIDNIPEGETMLELKAIKAPKGDYYQRVETARGELGVYIISDGGPQPARIKYRSPNFSNLFVLDMLSRGHKIADLVAISGSLDLIIPDIDR</sequence>
<dbReference type="PANTHER" id="PTHR11993:SF10">
    <property type="entry name" value="NADH DEHYDROGENASE [UBIQUINONE] IRON-SULFUR PROTEIN 2, MITOCHONDRIAL"/>
    <property type="match status" value="1"/>
</dbReference>
<accession>A0ABZ0IV89</accession>
<name>A0ABZ0IV89_9BACT</name>
<dbReference type="Pfam" id="PF00346">
    <property type="entry name" value="Complex1_49kDa"/>
    <property type="match status" value="1"/>
</dbReference>
<dbReference type="RefSeq" id="WP_317491597.1">
    <property type="nucleotide sequence ID" value="NZ_CP136051.1"/>
</dbReference>
<keyword evidence="1" id="KW-1278">Translocase</keyword>
<dbReference type="Proteomes" id="UP001302349">
    <property type="component" value="Chromosome"/>
</dbReference>
<dbReference type="InterPro" id="IPR029014">
    <property type="entry name" value="NiFe-Hase_large"/>
</dbReference>
<keyword evidence="1" id="KW-0874">Quinone</keyword>
<keyword evidence="1" id="KW-0520">NAD</keyword>
<dbReference type="HAMAP" id="MF_01358">
    <property type="entry name" value="NDH1_NuoD"/>
    <property type="match status" value="1"/>
</dbReference>
<proteinExistence type="inferred from homology"/>
<keyword evidence="1" id="KW-1003">Cell membrane</keyword>
<dbReference type="Gene3D" id="1.10.645.10">
    <property type="entry name" value="Cytochrome-c3 Hydrogenase, chain B"/>
    <property type="match status" value="1"/>
</dbReference>
<comment type="subunit">
    <text evidence="1">NDH-1 is composed of 14 different subunits. Subunits NuoB, C, D, E, F, and G constitute the peripheral sector of the complex.</text>
</comment>
<evidence type="ECO:0000313" key="4">
    <source>
        <dbReference type="Proteomes" id="UP001302349"/>
    </source>
</evidence>
<gene>
    <name evidence="1" type="primary">nuoD</name>
    <name evidence="3" type="ORF">RT717_10025</name>
</gene>
<keyword evidence="1" id="KW-0472">Membrane</keyword>
<evidence type="ECO:0000259" key="2">
    <source>
        <dbReference type="Pfam" id="PF00346"/>
    </source>
</evidence>
<comment type="catalytic activity">
    <reaction evidence="1">
        <text>a quinone + NADH + 5 H(+)(in) = a quinol + NAD(+) + 4 H(+)(out)</text>
        <dbReference type="Rhea" id="RHEA:57888"/>
        <dbReference type="ChEBI" id="CHEBI:15378"/>
        <dbReference type="ChEBI" id="CHEBI:24646"/>
        <dbReference type="ChEBI" id="CHEBI:57540"/>
        <dbReference type="ChEBI" id="CHEBI:57945"/>
        <dbReference type="ChEBI" id="CHEBI:132124"/>
    </reaction>
</comment>
<evidence type="ECO:0000256" key="1">
    <source>
        <dbReference type="HAMAP-Rule" id="MF_01358"/>
    </source>
</evidence>
<comment type="function">
    <text evidence="1">NDH-1 shuttles electrons from NADH, via FMN and iron-sulfur (Fe-S) centers, to quinones in the respiratory chain. The immediate electron acceptor for the enzyme in this species is believed to be a menaquinone. Couples the redox reaction to proton translocation (for every two electrons transferred, four hydrogen ions are translocated across the cytoplasmic membrane), and thus conserves the redox energy in a proton gradient.</text>
</comment>
<dbReference type="InterPro" id="IPR001135">
    <property type="entry name" value="NADH_Q_OxRdtase_suD"/>
</dbReference>
<protein>
    <recommendedName>
        <fullName evidence="1">NADH-quinone oxidoreductase subunit D</fullName>
        <ecNumber evidence="1">7.1.1.-</ecNumber>
    </recommendedName>
    <alternativeName>
        <fullName evidence="1">NADH dehydrogenase I subunit D</fullName>
    </alternativeName>
    <alternativeName>
        <fullName evidence="1">NDH-1 subunit D</fullName>
    </alternativeName>
</protein>
<feature type="domain" description="NADH-quinone oxidoreductase subunit D" evidence="2">
    <location>
        <begin position="129"/>
        <end position="297"/>
    </location>
</feature>
<dbReference type="SUPFAM" id="SSF56762">
    <property type="entry name" value="HydB/Nqo4-like"/>
    <property type="match status" value="1"/>
</dbReference>
<keyword evidence="4" id="KW-1185">Reference proteome</keyword>
<dbReference type="PANTHER" id="PTHR11993">
    <property type="entry name" value="NADH-UBIQUINONE OXIDOREDUCTASE 49 KDA SUBUNIT"/>
    <property type="match status" value="1"/>
</dbReference>
<evidence type="ECO:0000313" key="3">
    <source>
        <dbReference type="EMBL" id="WOK08970.1"/>
    </source>
</evidence>
<dbReference type="EC" id="7.1.1.-" evidence="1"/>
<reference evidence="3 4" key="1">
    <citation type="journal article" date="2023" name="Microbiol. Resour. Announc.">
        <title>Complete Genome Sequence of Imperialibacter roseus strain P4T.</title>
        <authorList>
            <person name="Tizabi D.R."/>
            <person name="Bachvaroff T."/>
            <person name="Hill R.T."/>
        </authorList>
    </citation>
    <scope>NUCLEOTIDE SEQUENCE [LARGE SCALE GENOMIC DNA]</scope>
    <source>
        <strain evidence="3 4">P4T</strain>
    </source>
</reference>
<comment type="subcellular location">
    <subcellularLocation>
        <location evidence="1">Cell membrane</location>
        <topology evidence="1">Peripheral membrane protein</topology>
        <orientation evidence="1">Cytoplasmic side</orientation>
    </subcellularLocation>
</comment>
<comment type="similarity">
    <text evidence="1">Belongs to the complex I 49 kDa subunit family.</text>
</comment>
<dbReference type="InterPro" id="IPR022885">
    <property type="entry name" value="NDH1_su_D/H"/>
</dbReference>